<evidence type="ECO:0000256" key="8">
    <source>
        <dbReference type="ARBA" id="ARBA00023128"/>
    </source>
</evidence>
<evidence type="ECO:0000256" key="11">
    <source>
        <dbReference type="RuleBase" id="RU363000"/>
    </source>
</evidence>
<comment type="function">
    <text evidence="10">Component of the MICOS complex, a large protein complex of the mitochondrial inner membrane that plays crucial roles in the maintenance of crista junctions, inner membrane architecture, and formation of contact sites to the outer membrane. Plays a role in keeping cristae membranes connected to the inner boundary membrane. Also promotes protein import via the mitochondrial intermembrane space assembly (MIA) pathway.</text>
</comment>
<keyword evidence="6 11" id="KW-1133">Transmembrane helix</keyword>
<evidence type="ECO:0000256" key="2">
    <source>
        <dbReference type="ARBA" id="ARBA00010877"/>
    </source>
</evidence>
<evidence type="ECO:0000256" key="10">
    <source>
        <dbReference type="ARBA" id="ARBA00025571"/>
    </source>
</evidence>
<evidence type="ECO:0000256" key="1">
    <source>
        <dbReference type="ARBA" id="ARBA00004434"/>
    </source>
</evidence>
<reference evidence="13" key="1">
    <citation type="submission" date="2023-03" db="EMBL/GenBank/DDBJ databases">
        <title>Massive genome expansion in bonnet fungi (Mycena s.s.) driven by repeated elements and novel gene families across ecological guilds.</title>
        <authorList>
            <consortium name="Lawrence Berkeley National Laboratory"/>
            <person name="Harder C.B."/>
            <person name="Miyauchi S."/>
            <person name="Viragh M."/>
            <person name="Kuo A."/>
            <person name="Thoen E."/>
            <person name="Andreopoulos B."/>
            <person name="Lu D."/>
            <person name="Skrede I."/>
            <person name="Drula E."/>
            <person name="Henrissat B."/>
            <person name="Morin E."/>
            <person name="Kohler A."/>
            <person name="Barry K."/>
            <person name="LaButti K."/>
            <person name="Morin E."/>
            <person name="Salamov A."/>
            <person name="Lipzen A."/>
            <person name="Mereny Z."/>
            <person name="Hegedus B."/>
            <person name="Baldrian P."/>
            <person name="Stursova M."/>
            <person name="Weitz H."/>
            <person name="Taylor A."/>
            <person name="Grigoriev I.V."/>
            <person name="Nagy L.G."/>
            <person name="Martin F."/>
            <person name="Kauserud H."/>
        </authorList>
    </citation>
    <scope>NUCLEOTIDE SEQUENCE</scope>
    <source>
        <strain evidence="13">CBHHK002</strain>
    </source>
</reference>
<dbReference type="Proteomes" id="UP001218218">
    <property type="component" value="Unassembled WGS sequence"/>
</dbReference>
<evidence type="ECO:0000256" key="7">
    <source>
        <dbReference type="ARBA" id="ARBA00023054"/>
    </source>
</evidence>
<dbReference type="GO" id="GO:0061617">
    <property type="term" value="C:MICOS complex"/>
    <property type="evidence" value="ECO:0007669"/>
    <property type="project" value="TreeGrafter"/>
</dbReference>
<evidence type="ECO:0000256" key="9">
    <source>
        <dbReference type="ARBA" id="ARBA00023136"/>
    </source>
</evidence>
<comment type="similarity">
    <text evidence="2 11">Belongs to the MICOS complex subunit Mic60 family.</text>
</comment>
<dbReference type="AlphaFoldDB" id="A0AAD7F3D9"/>
<sequence>MYRTLPRRLATGASRGGARVVRRRLTTEPPSSEPLPKKRHVVRTILLSTTVLVGGFYVGSTFLAFKNETYHEFFSEQVPLGYSFLQYGEDHHWDTMTVESVIESSKKTLASAQRYVTDTLSGAPSTAQEAKSAVKNTKEAAVKAIQDSKDRATSAAARIKTEIKKETSGATAIVKHQSEQFSRGVEELIREAEAALDKAKTTAADALEPPPTDTAGPGVYHAPLPVGFELPPGYARPSPPKKPEPSPADAPRLPLLSPELSSISASEPIIAHLAGTIDNLTAYVESNPTATAKAASVLETAKSDLTALATRIEKVREDERAGLEAKMDEQTREYTVKLMDLEMEAQDKLDGQEQEFRRYFDEERARLTQAYREKLENELQTQTELINERLKEEVIAQGIELQRRWIREIKVRVEEERGGRLAKIDELSANLKRLERVALDNSTYLDENLRIHTLWSALRALSSSALTSPVRKPFREELRVVRHIAAARDDPVVAAALDSLEGSDVPDVGVEPLADLSTWFAAEVAPKVAHVALVPDENAGLLSHLASRAFAGLRFKRHGLVSGDDVLSVLARAEHYLNEKDLDSAARELNQLKGTAKLLLHDWLEAARRRLEVQQALEVVQTQATLASLLVV</sequence>
<evidence type="ECO:0000313" key="13">
    <source>
        <dbReference type="EMBL" id="KAJ7364432.1"/>
    </source>
</evidence>
<evidence type="ECO:0000256" key="5">
    <source>
        <dbReference type="ARBA" id="ARBA00022792"/>
    </source>
</evidence>
<organism evidence="13 14">
    <name type="scientific">Mycena albidolilacea</name>
    <dbReference type="NCBI Taxonomy" id="1033008"/>
    <lineage>
        <taxon>Eukaryota</taxon>
        <taxon>Fungi</taxon>
        <taxon>Dikarya</taxon>
        <taxon>Basidiomycota</taxon>
        <taxon>Agaricomycotina</taxon>
        <taxon>Agaricomycetes</taxon>
        <taxon>Agaricomycetidae</taxon>
        <taxon>Agaricales</taxon>
        <taxon>Marasmiineae</taxon>
        <taxon>Mycenaceae</taxon>
        <taxon>Mycena</taxon>
    </lineage>
</organism>
<proteinExistence type="inferred from homology"/>
<keyword evidence="9 11" id="KW-0472">Membrane</keyword>
<keyword evidence="7" id="KW-0175">Coiled coil</keyword>
<keyword evidence="5 11" id="KW-0999">Mitochondrion inner membrane</keyword>
<feature type="compositionally biased region" description="Pro residues" evidence="12">
    <location>
        <begin position="237"/>
        <end position="248"/>
    </location>
</feature>
<keyword evidence="8 11" id="KW-0496">Mitochondrion</keyword>
<comment type="subcellular location">
    <subcellularLocation>
        <location evidence="1 11">Mitochondrion inner membrane</location>
        <topology evidence="1 11">Single-pass membrane protein</topology>
    </subcellularLocation>
</comment>
<evidence type="ECO:0000313" key="14">
    <source>
        <dbReference type="Proteomes" id="UP001218218"/>
    </source>
</evidence>
<evidence type="ECO:0000256" key="12">
    <source>
        <dbReference type="SAM" id="MobiDB-lite"/>
    </source>
</evidence>
<dbReference type="PANTHER" id="PTHR15415:SF7">
    <property type="entry name" value="MICOS COMPLEX SUBUNIT MIC60"/>
    <property type="match status" value="1"/>
</dbReference>
<name>A0AAD7F3D9_9AGAR</name>
<gene>
    <name evidence="13" type="ORF">DFH08DRAFT_273341</name>
</gene>
<accession>A0AAD7F3D9</accession>
<feature type="transmembrane region" description="Helical" evidence="11">
    <location>
        <begin position="45"/>
        <end position="65"/>
    </location>
</feature>
<evidence type="ECO:0000256" key="3">
    <source>
        <dbReference type="ARBA" id="ARBA00018116"/>
    </source>
</evidence>
<dbReference type="GO" id="GO:0042407">
    <property type="term" value="P:cristae formation"/>
    <property type="evidence" value="ECO:0007669"/>
    <property type="project" value="TreeGrafter"/>
</dbReference>
<dbReference type="PANTHER" id="PTHR15415">
    <property type="entry name" value="MITOFILIN"/>
    <property type="match status" value="1"/>
</dbReference>
<dbReference type="EMBL" id="JARIHO010000003">
    <property type="protein sequence ID" value="KAJ7364432.1"/>
    <property type="molecule type" value="Genomic_DNA"/>
</dbReference>
<evidence type="ECO:0000256" key="4">
    <source>
        <dbReference type="ARBA" id="ARBA00022692"/>
    </source>
</evidence>
<comment type="subunit">
    <text evidence="11">Component of the mitochondrial contact site and cristae organizing system (MICOS) complex.</text>
</comment>
<comment type="caution">
    <text evidence="13">The sequence shown here is derived from an EMBL/GenBank/DDBJ whole genome shotgun (WGS) entry which is preliminary data.</text>
</comment>
<dbReference type="Pfam" id="PF09731">
    <property type="entry name" value="Mitofilin"/>
    <property type="match status" value="1"/>
</dbReference>
<protein>
    <recommendedName>
        <fullName evidence="3 11">MICOS complex subunit MIC60</fullName>
    </recommendedName>
    <alternativeName>
        <fullName evidence="11">Mitofilin</fullName>
    </alternativeName>
</protein>
<keyword evidence="14" id="KW-1185">Reference proteome</keyword>
<evidence type="ECO:0000256" key="6">
    <source>
        <dbReference type="ARBA" id="ARBA00022989"/>
    </source>
</evidence>
<feature type="region of interest" description="Disordered" evidence="12">
    <location>
        <begin position="200"/>
        <end position="255"/>
    </location>
</feature>
<keyword evidence="4 11" id="KW-0812">Transmembrane</keyword>
<dbReference type="InterPro" id="IPR019133">
    <property type="entry name" value="MIC60"/>
</dbReference>